<dbReference type="InterPro" id="IPR039418">
    <property type="entry name" value="LexA-like"/>
</dbReference>
<evidence type="ECO:0000313" key="3">
    <source>
        <dbReference type="Proteomes" id="UP001232163"/>
    </source>
</evidence>
<dbReference type="InterPro" id="IPR015927">
    <property type="entry name" value="Peptidase_S24_S26A/B/C"/>
</dbReference>
<evidence type="ECO:0000259" key="1">
    <source>
        <dbReference type="Pfam" id="PF00717"/>
    </source>
</evidence>
<gene>
    <name evidence="2" type="ORF">QO006_002357</name>
</gene>
<evidence type="ECO:0000313" key="2">
    <source>
        <dbReference type="EMBL" id="MDP9764910.1"/>
    </source>
</evidence>
<protein>
    <submittedName>
        <fullName evidence="2">SOS-response transcriptional repressor LexA</fullName>
    </submittedName>
</protein>
<comment type="caution">
    <text evidence="2">The sequence shown here is derived from an EMBL/GenBank/DDBJ whole genome shotgun (WGS) entry which is preliminary data.</text>
</comment>
<dbReference type="Proteomes" id="UP001232163">
    <property type="component" value="Unassembled WGS sequence"/>
</dbReference>
<keyword evidence="3" id="KW-1185">Reference proteome</keyword>
<dbReference type="InterPro" id="IPR036286">
    <property type="entry name" value="LexA/Signal_pep-like_sf"/>
</dbReference>
<accession>A0ABT9MEC0</accession>
<organism evidence="2 3">
    <name type="scientific">Deinococcus enclensis</name>
    <dbReference type="NCBI Taxonomy" id="1049582"/>
    <lineage>
        <taxon>Bacteria</taxon>
        <taxon>Thermotogati</taxon>
        <taxon>Deinococcota</taxon>
        <taxon>Deinococci</taxon>
        <taxon>Deinococcales</taxon>
        <taxon>Deinococcaceae</taxon>
        <taxon>Deinococcus</taxon>
    </lineage>
</organism>
<dbReference type="Pfam" id="PF00717">
    <property type="entry name" value="Peptidase_S24"/>
    <property type="match status" value="1"/>
</dbReference>
<reference evidence="2 3" key="1">
    <citation type="submission" date="2023-07" db="EMBL/GenBank/DDBJ databases">
        <title>Genomic Encyclopedia of Type Strains, Phase IV (KMG-IV): sequencing the most valuable type-strain genomes for metagenomic binning, comparative biology and taxonomic classification.</title>
        <authorList>
            <person name="Goeker M."/>
        </authorList>
    </citation>
    <scope>NUCLEOTIDE SEQUENCE [LARGE SCALE GENOMIC DNA]</scope>
    <source>
        <strain evidence="2 3">NIO-1023</strain>
    </source>
</reference>
<feature type="domain" description="Peptidase S24/S26A/S26B/S26C" evidence="1">
    <location>
        <begin position="74"/>
        <end position="199"/>
    </location>
</feature>
<dbReference type="RefSeq" id="WP_307466417.1">
    <property type="nucleotide sequence ID" value="NZ_JAURUR010000007.1"/>
</dbReference>
<dbReference type="SUPFAM" id="SSF51306">
    <property type="entry name" value="LexA/Signal peptidase"/>
    <property type="match status" value="1"/>
</dbReference>
<proteinExistence type="predicted"/>
<sequence length="211" mass="23418">MALSPDYLSKLEYGTRSLAAAALDIREALRSALNISRSDWTAATGLATEHDPDQSARDLVKMGAEPINGRYPVPVLGDVAAGGRNDTFVSIEEAEEEIDVGYDLARRYGLSNLYGLRVNGDSMYSERVRFSVPNGSTLIVHREMQPTRGDLVIAYIEDLDLGVVKEYGEPEDVALSSYNPRGPIYRANEHRIRICGVVVEVRFRPHVRPMH</sequence>
<dbReference type="CDD" id="cd06529">
    <property type="entry name" value="S24_LexA-like"/>
    <property type="match status" value="1"/>
</dbReference>
<dbReference type="EMBL" id="JAURUR010000007">
    <property type="protein sequence ID" value="MDP9764910.1"/>
    <property type="molecule type" value="Genomic_DNA"/>
</dbReference>
<dbReference type="Gene3D" id="2.10.109.10">
    <property type="entry name" value="Umud Fragment, subunit A"/>
    <property type="match status" value="1"/>
</dbReference>
<name>A0ABT9MEC0_9DEIO</name>